<dbReference type="PANTHER" id="PTHR43775">
    <property type="entry name" value="FATTY ACID SYNTHASE"/>
    <property type="match status" value="1"/>
</dbReference>
<protein>
    <submittedName>
        <fullName evidence="5">Polyketide synthase</fullName>
    </submittedName>
</protein>
<organism evidence="5 6">
    <name type="scientific">Fischerella thermalis CCMEE 5268</name>
    <dbReference type="NCBI Taxonomy" id="2019662"/>
    <lineage>
        <taxon>Bacteria</taxon>
        <taxon>Bacillati</taxon>
        <taxon>Cyanobacteriota</taxon>
        <taxon>Cyanophyceae</taxon>
        <taxon>Nostocales</taxon>
        <taxon>Hapalosiphonaceae</taxon>
        <taxon>Fischerella</taxon>
    </lineage>
</organism>
<dbReference type="InterPro" id="IPR050091">
    <property type="entry name" value="PKS_NRPS_Biosynth_Enz"/>
</dbReference>
<keyword evidence="2" id="KW-0597">Phosphoprotein</keyword>
<evidence type="ECO:0000313" key="6">
    <source>
        <dbReference type="Proteomes" id="UP000235025"/>
    </source>
</evidence>
<feature type="region of interest" description="N-terminal hotdog fold" evidence="3">
    <location>
        <begin position="534"/>
        <end position="662"/>
    </location>
</feature>
<keyword evidence="1" id="KW-0596">Phosphopantetheine</keyword>
<evidence type="ECO:0000256" key="2">
    <source>
        <dbReference type="ARBA" id="ARBA00022553"/>
    </source>
</evidence>
<feature type="domain" description="PKS/mFAS DH" evidence="4">
    <location>
        <begin position="534"/>
        <end position="822"/>
    </location>
</feature>
<evidence type="ECO:0000259" key="4">
    <source>
        <dbReference type="PROSITE" id="PS52019"/>
    </source>
</evidence>
<evidence type="ECO:0000256" key="3">
    <source>
        <dbReference type="PROSITE-ProRule" id="PRU01363"/>
    </source>
</evidence>
<dbReference type="SMART" id="SM00822">
    <property type="entry name" value="PKS_KR"/>
    <property type="match status" value="1"/>
</dbReference>
<dbReference type="InterPro" id="IPR057326">
    <property type="entry name" value="KR_dom"/>
</dbReference>
<dbReference type="Gene3D" id="3.40.50.720">
    <property type="entry name" value="NAD(P)-binding Rossmann-like Domain"/>
    <property type="match status" value="2"/>
</dbReference>
<dbReference type="InterPro" id="IPR013968">
    <property type="entry name" value="PKS_KR"/>
</dbReference>
<proteinExistence type="predicted"/>
<gene>
    <name evidence="5" type="ORF">CEN50_09985</name>
</gene>
<dbReference type="AlphaFoldDB" id="A0A2N6KHC3"/>
<reference evidence="5 6" key="1">
    <citation type="submission" date="2017-07" db="EMBL/GenBank/DDBJ databases">
        <title>Genomes of Fischerella (Mastigocladus) sp. strains.</title>
        <authorList>
            <person name="Miller S.R."/>
        </authorList>
    </citation>
    <scope>NUCLEOTIDE SEQUENCE [LARGE SCALE GENOMIC DNA]</scope>
    <source>
        <strain evidence="5 6">CCMEE 5268</strain>
    </source>
</reference>
<name>A0A2N6KHC3_9CYAN</name>
<dbReference type="InterPro" id="IPR049552">
    <property type="entry name" value="PKS_DH_N"/>
</dbReference>
<dbReference type="InterPro" id="IPR020807">
    <property type="entry name" value="PKS_DH"/>
</dbReference>
<dbReference type="GO" id="GO:0071770">
    <property type="term" value="P:DIM/DIP cell wall layer assembly"/>
    <property type="evidence" value="ECO:0007669"/>
    <property type="project" value="TreeGrafter"/>
</dbReference>
<dbReference type="GO" id="GO:0005886">
    <property type="term" value="C:plasma membrane"/>
    <property type="evidence" value="ECO:0007669"/>
    <property type="project" value="TreeGrafter"/>
</dbReference>
<dbReference type="RefSeq" id="WP_102172518.1">
    <property type="nucleotide sequence ID" value="NZ_NMQA01000109.1"/>
</dbReference>
<evidence type="ECO:0000313" key="5">
    <source>
        <dbReference type="EMBL" id="PLZ98754.1"/>
    </source>
</evidence>
<dbReference type="SUPFAM" id="SSF51735">
    <property type="entry name" value="NAD(P)-binding Rossmann-fold domains"/>
    <property type="match status" value="2"/>
</dbReference>
<comment type="caution">
    <text evidence="5">The sequence shown here is derived from an EMBL/GenBank/DDBJ whole genome shotgun (WGS) entry which is preliminary data.</text>
</comment>
<dbReference type="Pfam" id="PF21089">
    <property type="entry name" value="PKS_DH_N"/>
    <property type="match status" value="1"/>
</dbReference>
<dbReference type="Pfam" id="PF14765">
    <property type="entry name" value="PS-DH"/>
    <property type="match status" value="1"/>
</dbReference>
<dbReference type="GO" id="GO:0005737">
    <property type="term" value="C:cytoplasm"/>
    <property type="evidence" value="ECO:0007669"/>
    <property type="project" value="TreeGrafter"/>
</dbReference>
<dbReference type="InterPro" id="IPR049900">
    <property type="entry name" value="PKS_mFAS_DH"/>
</dbReference>
<feature type="region of interest" description="C-terminal hotdog fold" evidence="3">
    <location>
        <begin position="674"/>
        <end position="822"/>
    </location>
</feature>
<accession>A0A2N6KHC3</accession>
<dbReference type="EMBL" id="NMQA01000109">
    <property type="protein sequence ID" value="PLZ98754.1"/>
    <property type="molecule type" value="Genomic_DNA"/>
</dbReference>
<dbReference type="Pfam" id="PF08659">
    <property type="entry name" value="KR"/>
    <property type="match status" value="1"/>
</dbReference>
<dbReference type="InterPro" id="IPR036291">
    <property type="entry name" value="NAD(P)-bd_dom_sf"/>
</dbReference>
<dbReference type="InterPro" id="IPR049551">
    <property type="entry name" value="PKS_DH_C"/>
</dbReference>
<evidence type="ECO:0000256" key="1">
    <source>
        <dbReference type="ARBA" id="ARBA00022450"/>
    </source>
</evidence>
<dbReference type="PANTHER" id="PTHR43775:SF37">
    <property type="entry name" value="SI:DKEY-61P9.11"/>
    <property type="match status" value="1"/>
</dbReference>
<dbReference type="GO" id="GO:0004312">
    <property type="term" value="F:fatty acid synthase activity"/>
    <property type="evidence" value="ECO:0007669"/>
    <property type="project" value="TreeGrafter"/>
</dbReference>
<dbReference type="GO" id="GO:0006633">
    <property type="term" value="P:fatty acid biosynthetic process"/>
    <property type="evidence" value="ECO:0007669"/>
    <property type="project" value="TreeGrafter"/>
</dbReference>
<dbReference type="PROSITE" id="PS52019">
    <property type="entry name" value="PKS_MFAS_DH"/>
    <property type="match status" value="1"/>
</dbReference>
<dbReference type="Proteomes" id="UP000235025">
    <property type="component" value="Unassembled WGS sequence"/>
</dbReference>
<dbReference type="SMART" id="SM00826">
    <property type="entry name" value="PKS_DH"/>
    <property type="match status" value="1"/>
</dbReference>
<dbReference type="InterPro" id="IPR042104">
    <property type="entry name" value="PKS_dehydratase_sf"/>
</dbReference>
<dbReference type="CDD" id="cd08953">
    <property type="entry name" value="KR_2_SDR_x"/>
    <property type="match status" value="1"/>
</dbReference>
<feature type="active site" description="Proton acceptor; for dehydratase activity" evidence="3">
    <location>
        <position position="567"/>
    </location>
</feature>
<sequence length="823" mass="90326">MQAQVEALPSQQLVSLTGLFLITEDGLSVASHVAAALQQKGATTAILNTSTLAEPEKLEQAIAQLRQLHGSVTGIIHLAPLAALELPETLAGWRQITQIHSKSLFQLLHLCAADLQQAGQQQMGCVVAASLLGGYFGRQGQGGSGLPTGGSNTGFLKTLVTEWPGVRAKAIDFDNSLSPVSIAEQIVKEVLSSGRLEVGYPQGQRTIFQTVTAKLARENQPAPLTPTRDWVVLVTGGARGITAEIAHDLAQSGLKLVITGRAAEPAAETPDTAGIEDITVLRRVLLQRARTQGLTPAPIQIERQLQDLLRDRAIANNLQQFRQAGAQVEYVAVDVRNGEEFGPAINSIYTRYGRLDAVIHGAGIIEDKLIADKNFASLERVFDTKADSTFLLYRYLRPESLKLFVLFSSVAGRYGNRGQSDYAAANEVMNRFAWHMDRSWANTRVVAINWGPWDTTGMASEEVKRRFRERGIIPIPLSAGRQFFIDELHYGRKGETEIVAGEGPWEAYEANLNSLKGSGEQGAGIKEQIRANTPYLLLPSAPQLQPNGTVTLEHTFSLATDPYLQDHRLDGKPVLPAAGALEWFGEFVQSAWPEWQVTEVCQLRVLRGLVLDTEAGKKVLFKARASSHADSESLQVAAEIVDPERNIPFYRASVILRPQWSEPPASEILPLSSGEKLQPAVAYDTYLFHGQRFQLITAIDRLNDAGIDAQVIPSRPTAWLNSQPIANWLFDPGLIDVAPQLAIIWARVQRGTTALPARFGSVKRYGQSMPNGQLRIAFRVNRFDDHSLNYDAVFIDENGYVRFHLKDIESTCNTALNRLASHL</sequence>
<dbReference type="Gene3D" id="3.10.129.110">
    <property type="entry name" value="Polyketide synthase dehydratase"/>
    <property type="match status" value="1"/>
</dbReference>
<feature type="active site" description="Proton donor; for dehydratase activity" evidence="3">
    <location>
        <position position="736"/>
    </location>
</feature>